<dbReference type="GO" id="GO:0005886">
    <property type="term" value="C:plasma membrane"/>
    <property type="evidence" value="ECO:0007669"/>
    <property type="project" value="TreeGrafter"/>
</dbReference>
<dbReference type="AlphaFoldDB" id="A0A820CZK6"/>
<keyword evidence="6" id="KW-0675">Receptor</keyword>
<evidence type="ECO:0000256" key="5">
    <source>
        <dbReference type="ARBA" id="ARBA00023136"/>
    </source>
</evidence>
<dbReference type="CDD" id="cd00637">
    <property type="entry name" value="7tm_classA_rhodopsin-like"/>
    <property type="match status" value="1"/>
</dbReference>
<comment type="caution">
    <text evidence="10">The sequence shown here is derived from an EMBL/GenBank/DDBJ whole genome shotgun (WGS) entry which is preliminary data.</text>
</comment>
<feature type="transmembrane region" description="Helical" evidence="8">
    <location>
        <begin position="167"/>
        <end position="192"/>
    </location>
</feature>
<keyword evidence="7" id="KW-0807">Transducer</keyword>
<dbReference type="SUPFAM" id="SSF81321">
    <property type="entry name" value="Family A G protein-coupled receptor-like"/>
    <property type="match status" value="1"/>
</dbReference>
<sequence>MSKLLDQVLQANIYLQPVQFSLAIIANIINIRVLCSRVLRKSPCTHYFLAYAIVSIIYTCSICSTQFLHGFYIDWTNGSIGCKIHFYILFLLPFQANLMLILASYDRYCSSSRSRRIHSRSTIQKTRINIVLGTLISAIYMSPMLIIYKWNETHNKCLLQTNMLVNIYIFSQVFLYYILLPLLMMMFGFMMISNISQHTRRARLVTASLRRRRTEGQLTRMLCLQVSVHLILALPF</sequence>
<feature type="transmembrane region" description="Helical" evidence="8">
    <location>
        <begin position="47"/>
        <end position="72"/>
    </location>
</feature>
<dbReference type="Gene3D" id="1.20.1070.10">
    <property type="entry name" value="Rhodopsin 7-helix transmembrane proteins"/>
    <property type="match status" value="1"/>
</dbReference>
<evidence type="ECO:0000256" key="1">
    <source>
        <dbReference type="ARBA" id="ARBA00004141"/>
    </source>
</evidence>
<proteinExistence type="predicted"/>
<accession>A0A820CZK6</accession>
<evidence type="ECO:0000256" key="4">
    <source>
        <dbReference type="ARBA" id="ARBA00023040"/>
    </source>
</evidence>
<evidence type="ECO:0000256" key="6">
    <source>
        <dbReference type="ARBA" id="ARBA00023170"/>
    </source>
</evidence>
<dbReference type="InterPro" id="IPR000276">
    <property type="entry name" value="GPCR_Rhodpsn"/>
</dbReference>
<reference evidence="10" key="1">
    <citation type="submission" date="2021-02" db="EMBL/GenBank/DDBJ databases">
        <authorList>
            <person name="Nowell W R."/>
        </authorList>
    </citation>
    <scope>NUCLEOTIDE SEQUENCE</scope>
</reference>
<organism evidence="10 11">
    <name type="scientific">Adineta steineri</name>
    <dbReference type="NCBI Taxonomy" id="433720"/>
    <lineage>
        <taxon>Eukaryota</taxon>
        <taxon>Metazoa</taxon>
        <taxon>Spiralia</taxon>
        <taxon>Gnathifera</taxon>
        <taxon>Rotifera</taxon>
        <taxon>Eurotatoria</taxon>
        <taxon>Bdelloidea</taxon>
        <taxon>Adinetida</taxon>
        <taxon>Adinetidae</taxon>
        <taxon>Adineta</taxon>
    </lineage>
</organism>
<evidence type="ECO:0000259" key="9">
    <source>
        <dbReference type="PROSITE" id="PS50262"/>
    </source>
</evidence>
<evidence type="ECO:0000256" key="2">
    <source>
        <dbReference type="ARBA" id="ARBA00022692"/>
    </source>
</evidence>
<feature type="transmembrane region" description="Helical" evidence="8">
    <location>
        <begin position="13"/>
        <end position="35"/>
    </location>
</feature>
<dbReference type="PROSITE" id="PS50262">
    <property type="entry name" value="G_PROTEIN_RECEP_F1_2"/>
    <property type="match status" value="1"/>
</dbReference>
<dbReference type="EMBL" id="CAJOAZ010010541">
    <property type="protein sequence ID" value="CAF4222464.1"/>
    <property type="molecule type" value="Genomic_DNA"/>
</dbReference>
<comment type="subcellular location">
    <subcellularLocation>
        <location evidence="1">Membrane</location>
        <topology evidence="1">Multi-pass membrane protein</topology>
    </subcellularLocation>
</comment>
<name>A0A820CZK6_9BILA</name>
<evidence type="ECO:0000256" key="3">
    <source>
        <dbReference type="ARBA" id="ARBA00022989"/>
    </source>
</evidence>
<feature type="transmembrane region" description="Helical" evidence="8">
    <location>
        <begin position="126"/>
        <end position="147"/>
    </location>
</feature>
<evidence type="ECO:0000256" key="8">
    <source>
        <dbReference type="SAM" id="Phobius"/>
    </source>
</evidence>
<keyword evidence="3 8" id="KW-1133">Transmembrane helix</keyword>
<dbReference type="GO" id="GO:0004930">
    <property type="term" value="F:G protein-coupled receptor activity"/>
    <property type="evidence" value="ECO:0007669"/>
    <property type="project" value="UniProtKB-KW"/>
</dbReference>
<evidence type="ECO:0000313" key="10">
    <source>
        <dbReference type="EMBL" id="CAF4222464.1"/>
    </source>
</evidence>
<feature type="transmembrane region" description="Helical" evidence="8">
    <location>
        <begin position="84"/>
        <end position="105"/>
    </location>
</feature>
<evidence type="ECO:0000256" key="7">
    <source>
        <dbReference type="ARBA" id="ARBA00023224"/>
    </source>
</evidence>
<dbReference type="InterPro" id="IPR017452">
    <property type="entry name" value="GPCR_Rhodpsn_7TM"/>
</dbReference>
<protein>
    <recommendedName>
        <fullName evidence="9">G-protein coupled receptors family 1 profile domain-containing protein</fullName>
    </recommendedName>
</protein>
<dbReference type="PANTHER" id="PTHR24243:SF208">
    <property type="entry name" value="PYROKININ-1 RECEPTOR"/>
    <property type="match status" value="1"/>
</dbReference>
<keyword evidence="4" id="KW-0297">G-protein coupled receptor</keyword>
<evidence type="ECO:0000313" key="11">
    <source>
        <dbReference type="Proteomes" id="UP000663844"/>
    </source>
</evidence>
<dbReference type="Pfam" id="PF00001">
    <property type="entry name" value="7tm_1"/>
    <property type="match status" value="1"/>
</dbReference>
<feature type="non-terminal residue" evidence="10">
    <location>
        <position position="236"/>
    </location>
</feature>
<dbReference type="PANTHER" id="PTHR24243">
    <property type="entry name" value="G-PROTEIN COUPLED RECEPTOR"/>
    <property type="match status" value="1"/>
</dbReference>
<feature type="domain" description="G-protein coupled receptors family 1 profile" evidence="9">
    <location>
        <begin position="26"/>
        <end position="236"/>
    </location>
</feature>
<keyword evidence="2 8" id="KW-0812">Transmembrane</keyword>
<keyword evidence="5 8" id="KW-0472">Membrane</keyword>
<dbReference type="Proteomes" id="UP000663844">
    <property type="component" value="Unassembled WGS sequence"/>
</dbReference>
<gene>
    <name evidence="10" type="ORF">OXD698_LOCUS41951</name>
</gene>